<dbReference type="PROSITE" id="PS50110">
    <property type="entry name" value="RESPONSE_REGULATORY"/>
    <property type="match status" value="1"/>
</dbReference>
<dbReference type="PROSITE" id="PS01124">
    <property type="entry name" value="HTH_ARAC_FAMILY_2"/>
    <property type="match status" value="1"/>
</dbReference>
<keyword evidence="4" id="KW-0597">Phosphoprotein</keyword>
<dbReference type="SMART" id="SM00342">
    <property type="entry name" value="HTH_ARAC"/>
    <property type="match status" value="1"/>
</dbReference>
<evidence type="ECO:0000259" key="6">
    <source>
        <dbReference type="PROSITE" id="PS50110"/>
    </source>
</evidence>
<proteinExistence type="predicted"/>
<dbReference type="PANTHER" id="PTHR43280">
    <property type="entry name" value="ARAC-FAMILY TRANSCRIPTIONAL REGULATOR"/>
    <property type="match status" value="1"/>
</dbReference>
<dbReference type="PROSITE" id="PS00041">
    <property type="entry name" value="HTH_ARAC_FAMILY_1"/>
    <property type="match status" value="1"/>
</dbReference>
<dbReference type="InterPro" id="IPR011006">
    <property type="entry name" value="CheY-like_superfamily"/>
</dbReference>
<dbReference type="Gene3D" id="3.40.50.2300">
    <property type="match status" value="1"/>
</dbReference>
<dbReference type="Pfam" id="PF00072">
    <property type="entry name" value="Response_reg"/>
    <property type="match status" value="1"/>
</dbReference>
<evidence type="ECO:0000313" key="8">
    <source>
        <dbReference type="Proteomes" id="UP001200430"/>
    </source>
</evidence>
<dbReference type="SMART" id="SM00448">
    <property type="entry name" value="REC"/>
    <property type="match status" value="1"/>
</dbReference>
<feature type="domain" description="HTH araC/xylS-type" evidence="5">
    <location>
        <begin position="425"/>
        <end position="521"/>
    </location>
</feature>
<dbReference type="SUPFAM" id="SSF46689">
    <property type="entry name" value="Homeodomain-like"/>
    <property type="match status" value="2"/>
</dbReference>
<dbReference type="Proteomes" id="UP001200430">
    <property type="component" value="Unassembled WGS sequence"/>
</dbReference>
<protein>
    <submittedName>
        <fullName evidence="7">Helix-turn-helix domain-containing protein</fullName>
    </submittedName>
</protein>
<dbReference type="InterPro" id="IPR009057">
    <property type="entry name" value="Homeodomain-like_sf"/>
</dbReference>
<dbReference type="InterPro" id="IPR018062">
    <property type="entry name" value="HTH_AraC-typ_CS"/>
</dbReference>
<dbReference type="Gene3D" id="1.10.10.60">
    <property type="entry name" value="Homeodomain-like"/>
    <property type="match status" value="2"/>
</dbReference>
<evidence type="ECO:0000256" key="4">
    <source>
        <dbReference type="PROSITE-ProRule" id="PRU00169"/>
    </source>
</evidence>
<keyword evidence="8" id="KW-1185">Reference proteome</keyword>
<gene>
    <name evidence="7" type="ORF">L2W38_00310</name>
</gene>
<evidence type="ECO:0000313" key="7">
    <source>
        <dbReference type="EMBL" id="MCF4141262.1"/>
    </source>
</evidence>
<keyword evidence="3" id="KW-0804">Transcription</keyword>
<accession>A0ABS9EJ74</accession>
<dbReference type="Pfam" id="PF12833">
    <property type="entry name" value="HTH_18"/>
    <property type="match status" value="1"/>
</dbReference>
<keyword evidence="2" id="KW-0238">DNA-binding</keyword>
<organism evidence="7 8">
    <name type="scientific">Dethiosulfovibrio marinus</name>
    <dbReference type="NCBI Taxonomy" id="133532"/>
    <lineage>
        <taxon>Bacteria</taxon>
        <taxon>Thermotogati</taxon>
        <taxon>Synergistota</taxon>
        <taxon>Synergistia</taxon>
        <taxon>Synergistales</taxon>
        <taxon>Dethiosulfovibrionaceae</taxon>
        <taxon>Dethiosulfovibrio</taxon>
    </lineage>
</organism>
<dbReference type="SUPFAM" id="SSF52172">
    <property type="entry name" value="CheY-like"/>
    <property type="match status" value="1"/>
</dbReference>
<name>A0ABS9EJ74_9BACT</name>
<dbReference type="PRINTS" id="PR00032">
    <property type="entry name" value="HTHARAC"/>
</dbReference>
<keyword evidence="1" id="KW-0805">Transcription regulation</keyword>
<dbReference type="InterPro" id="IPR020449">
    <property type="entry name" value="Tscrpt_reg_AraC-type_HTH"/>
</dbReference>
<dbReference type="InterPro" id="IPR018060">
    <property type="entry name" value="HTH_AraC"/>
</dbReference>
<evidence type="ECO:0000256" key="1">
    <source>
        <dbReference type="ARBA" id="ARBA00023015"/>
    </source>
</evidence>
<dbReference type="RefSeq" id="WP_236097593.1">
    <property type="nucleotide sequence ID" value="NZ_JAKGUD010000001.1"/>
</dbReference>
<dbReference type="InterPro" id="IPR001789">
    <property type="entry name" value="Sig_transdc_resp-reg_receiver"/>
</dbReference>
<evidence type="ECO:0000259" key="5">
    <source>
        <dbReference type="PROSITE" id="PS01124"/>
    </source>
</evidence>
<evidence type="ECO:0000256" key="2">
    <source>
        <dbReference type="ARBA" id="ARBA00023125"/>
    </source>
</evidence>
<dbReference type="PANTHER" id="PTHR43280:SF28">
    <property type="entry name" value="HTH-TYPE TRANSCRIPTIONAL ACTIVATOR RHAS"/>
    <property type="match status" value="1"/>
</dbReference>
<evidence type="ECO:0000256" key="3">
    <source>
        <dbReference type="ARBA" id="ARBA00023163"/>
    </source>
</evidence>
<comment type="caution">
    <text evidence="7">The sequence shown here is derived from an EMBL/GenBank/DDBJ whole genome shotgun (WGS) entry which is preliminary data.</text>
</comment>
<dbReference type="EMBL" id="JAKGUD010000001">
    <property type="protein sequence ID" value="MCF4141262.1"/>
    <property type="molecule type" value="Genomic_DNA"/>
</dbReference>
<feature type="modified residue" description="4-aspartylphosphate" evidence="4">
    <location>
        <position position="58"/>
    </location>
</feature>
<reference evidence="7 8" key="1">
    <citation type="submission" date="2022-01" db="EMBL/GenBank/DDBJ databases">
        <title>Dethiosulfovibrio faecalis sp. nov., a novel proteolytic, non-sulfur-reducing bacterium isolated from a marine aquaculture solid waste bioreactor.</title>
        <authorList>
            <person name="Grabowski S."/>
            <person name="Apolinario E."/>
            <person name="Schneider N."/>
            <person name="Marshall C.W."/>
            <person name="Sowers K.R."/>
        </authorList>
    </citation>
    <scope>NUCLEOTIDE SEQUENCE [LARGE SCALE GENOMIC DNA]</scope>
    <source>
        <strain evidence="7 8">DSM 12537</strain>
    </source>
</reference>
<dbReference type="CDD" id="cd17536">
    <property type="entry name" value="REC_YesN-like"/>
    <property type="match status" value="1"/>
</dbReference>
<feature type="domain" description="Response regulatory" evidence="6">
    <location>
        <begin position="7"/>
        <end position="123"/>
    </location>
</feature>
<sequence>MTGDIFKVLVVEDEPLERKALSILLERMKEPLEIKSIGTAPEFEELCGTWDPDVVLLDIHIPGGDGLSSLKRLREDGFLGDVVLITAYDVFQYAQNAMGLGVKSFLVKPVTGERLQEELDRVLRDIRERRLRTLEIDQLKTFIKNNRGSLALRMIQDLLRSGQVSEGMMDVMASLGLPPSRPCHLFGVISVASERGLGTDSLFLWDDFDKALGDEVVTVPWDGSLSFFLVTFEEALSDVDRWLSRFLEVILRNDAMANVAYGGLIDRLESIPSAVTRLEEALEESLLEGMGRAVMVENSVDDPPAPDYDFDLETVQQQSVEAFLNNRPDLLSSVKESLDVLISNSSPSDLNMVKFMVTGLLGQVCHVLLRLKCDAGAVAGWSRRQMLNLISIQTPMALTKVLPEAFDQAWTVRESASDPTVIMVQQALHYIEANYDDVTLERVADAVHVSPSYLSRTFRRVLGDRFVDKVKSVRMDRAKVLLSDGVSVRDVAISVGYGNIAYFSTIFKQSTGCSPSDYRKKN</sequence>